<dbReference type="PIRSF" id="PIRSF017617">
    <property type="entry name" value="Thr_aldolase"/>
    <property type="match status" value="1"/>
</dbReference>
<dbReference type="GO" id="GO:0005829">
    <property type="term" value="C:cytosol"/>
    <property type="evidence" value="ECO:0007669"/>
    <property type="project" value="TreeGrafter"/>
</dbReference>
<keyword evidence="4" id="KW-0663">Pyridoxal phosphate</keyword>
<dbReference type="EC" id="4.1.2.49" evidence="8"/>
<comment type="subunit">
    <text evidence="3">Homotetramer.</text>
</comment>
<organism evidence="8">
    <name type="scientific">uncultured Woeseiaceae bacterium</name>
    <dbReference type="NCBI Taxonomy" id="1983305"/>
    <lineage>
        <taxon>Bacteria</taxon>
        <taxon>Pseudomonadati</taxon>
        <taxon>Pseudomonadota</taxon>
        <taxon>Gammaproteobacteria</taxon>
        <taxon>Woeseiales</taxon>
        <taxon>Woeseiaceae</taxon>
        <taxon>environmental samples</taxon>
    </lineage>
</organism>
<dbReference type="SUPFAM" id="SSF53383">
    <property type="entry name" value="PLP-dependent transferases"/>
    <property type="match status" value="1"/>
</dbReference>
<evidence type="ECO:0000256" key="1">
    <source>
        <dbReference type="ARBA" id="ARBA00001933"/>
    </source>
</evidence>
<dbReference type="PANTHER" id="PTHR48097:SF9">
    <property type="entry name" value="L-THREONINE ALDOLASE"/>
    <property type="match status" value="1"/>
</dbReference>
<comment type="cofactor">
    <cofactor evidence="1">
        <name>pyridoxal 5'-phosphate</name>
        <dbReference type="ChEBI" id="CHEBI:597326"/>
    </cofactor>
</comment>
<accession>A0A7D9D386</accession>
<name>A0A7D9D386_9GAMM</name>
<reference evidence="8" key="1">
    <citation type="submission" date="2019-07" db="EMBL/GenBank/DDBJ databases">
        <authorList>
            <person name="Weber M."/>
            <person name="Kostadinov I."/>
            <person name="Kostadinov D I."/>
        </authorList>
    </citation>
    <scope>NUCLEOTIDE SEQUENCE</scope>
    <source>
        <strain evidence="8">Gfbio:sag-sample-m06:053724c1-46a9-4a36-b237-ea2bf867836b</strain>
    </source>
</reference>
<protein>
    <submittedName>
        <fullName evidence="8">L-allo-threonine aldolase</fullName>
        <ecNumber evidence="8">4.1.2.49</ecNumber>
    </submittedName>
</protein>
<feature type="modified residue" description="N6-(pyridoxal phosphate)lysine" evidence="6">
    <location>
        <position position="205"/>
    </location>
</feature>
<evidence type="ECO:0000256" key="2">
    <source>
        <dbReference type="ARBA" id="ARBA00006966"/>
    </source>
</evidence>
<dbReference type="InterPro" id="IPR001597">
    <property type="entry name" value="ArAA_b-elim_lyase/Thr_aldolase"/>
</dbReference>
<evidence type="ECO:0000256" key="5">
    <source>
        <dbReference type="ARBA" id="ARBA00023239"/>
    </source>
</evidence>
<dbReference type="Gene3D" id="3.90.1150.10">
    <property type="entry name" value="Aspartate Aminotransferase, domain 1"/>
    <property type="match status" value="1"/>
</dbReference>
<evidence type="ECO:0000256" key="6">
    <source>
        <dbReference type="PIRSR" id="PIRSR017617-1"/>
    </source>
</evidence>
<dbReference type="AlphaFoldDB" id="A0A7D9D386"/>
<dbReference type="GO" id="GO:0008732">
    <property type="term" value="F:L-allo-threonine aldolase activity"/>
    <property type="evidence" value="ECO:0007669"/>
    <property type="project" value="UniProtKB-EC"/>
</dbReference>
<evidence type="ECO:0000259" key="7">
    <source>
        <dbReference type="Pfam" id="PF01212"/>
    </source>
</evidence>
<dbReference type="InterPro" id="IPR015424">
    <property type="entry name" value="PyrdxlP-dep_Trfase"/>
</dbReference>
<dbReference type="InterPro" id="IPR023603">
    <property type="entry name" value="Low_specificity_L-TA-like"/>
</dbReference>
<dbReference type="GO" id="GO:0006545">
    <property type="term" value="P:glycine biosynthetic process"/>
    <property type="evidence" value="ECO:0007669"/>
    <property type="project" value="TreeGrafter"/>
</dbReference>
<sequence>MSVEGLIDISSDTSTRPTKGMYDAMVRAKVGDEQKRADPTVNALCERVAEILGKEAAVFLPSGVMCNLIGILVQCDRGDVVLTDNTAHVLTMEGGAPAAIGGVMMHSLPGDRGIFSSADVEAAISTSPKKNVARTGLISIEQTSNRGGGSIWPLETIHEISQVAAKKGVPMHMDGARMMNASVASGVLPRDYAAEFDTTWIDLSKGLGCPVGAVFAGPGDLIEEAWRWKHRLGGAMRQAGVLAAAGLYALDNHVDRLAEDHDNARKLAAGLDNIPGVTSKWGVPDSNMVFLDVKDSKLSTAQWAEELLKQGVSIGIESDNELRAVTHLDVNSEGINIVLNTMSAICSSA</sequence>
<dbReference type="PANTHER" id="PTHR48097">
    <property type="entry name" value="L-THREONINE ALDOLASE-RELATED"/>
    <property type="match status" value="1"/>
</dbReference>
<dbReference type="Gene3D" id="3.40.640.10">
    <property type="entry name" value="Type I PLP-dependent aspartate aminotransferase-like (Major domain)"/>
    <property type="match status" value="1"/>
</dbReference>
<dbReference type="FunFam" id="3.40.640.10:FF:000030">
    <property type="entry name" value="Low-specificity L-threonine aldolase"/>
    <property type="match status" value="1"/>
</dbReference>
<dbReference type="EMBL" id="LR633967">
    <property type="protein sequence ID" value="VUX56035.1"/>
    <property type="molecule type" value="Genomic_DNA"/>
</dbReference>
<dbReference type="GO" id="GO:0006567">
    <property type="term" value="P:L-threonine catabolic process"/>
    <property type="evidence" value="ECO:0007669"/>
    <property type="project" value="TreeGrafter"/>
</dbReference>
<dbReference type="InterPro" id="IPR015422">
    <property type="entry name" value="PyrdxlP-dep_Trfase_small"/>
</dbReference>
<dbReference type="NCBIfam" id="NF041359">
    <property type="entry name" value="GntG_guanitoxin"/>
    <property type="match status" value="1"/>
</dbReference>
<evidence type="ECO:0000256" key="3">
    <source>
        <dbReference type="ARBA" id="ARBA00011881"/>
    </source>
</evidence>
<dbReference type="Pfam" id="PF01212">
    <property type="entry name" value="Beta_elim_lyase"/>
    <property type="match status" value="1"/>
</dbReference>
<feature type="domain" description="Aromatic amino acid beta-eliminating lyase/threonine aldolase" evidence="7">
    <location>
        <begin position="8"/>
        <end position="293"/>
    </location>
</feature>
<evidence type="ECO:0000256" key="4">
    <source>
        <dbReference type="ARBA" id="ARBA00022898"/>
    </source>
</evidence>
<comment type="similarity">
    <text evidence="2">Belongs to the threonine aldolase family.</text>
</comment>
<dbReference type="InterPro" id="IPR015421">
    <property type="entry name" value="PyrdxlP-dep_Trfase_major"/>
</dbReference>
<keyword evidence="5 8" id="KW-0456">Lyase</keyword>
<gene>
    <name evidence="8" type="primary">ltaA</name>
    <name evidence="8" type="ORF">JTBM06_V1_240005</name>
</gene>
<evidence type="ECO:0000313" key="8">
    <source>
        <dbReference type="EMBL" id="VUX56035.1"/>
    </source>
</evidence>
<proteinExistence type="inferred from homology"/>